<evidence type="ECO:0000256" key="5">
    <source>
        <dbReference type="ARBA" id="ARBA00023014"/>
    </source>
</evidence>
<keyword evidence="1" id="KW-0004">4Fe-4S</keyword>
<dbReference type="GO" id="GO:0016491">
    <property type="term" value="F:oxidoreductase activity"/>
    <property type="evidence" value="ECO:0007669"/>
    <property type="project" value="UniProtKB-KW"/>
</dbReference>
<evidence type="ECO:0000256" key="1">
    <source>
        <dbReference type="ARBA" id="ARBA00022485"/>
    </source>
</evidence>
<evidence type="ECO:0000313" key="8">
    <source>
        <dbReference type="Proteomes" id="UP000823597"/>
    </source>
</evidence>
<organism evidence="7 8">
    <name type="scientific">Candidatus Merdivivens pullistercoris</name>
    <dbReference type="NCBI Taxonomy" id="2840873"/>
    <lineage>
        <taxon>Bacteria</taxon>
        <taxon>Pseudomonadati</taxon>
        <taxon>Bacteroidota</taxon>
        <taxon>Bacteroidia</taxon>
        <taxon>Bacteroidales</taxon>
        <taxon>Muribaculaceae</taxon>
        <taxon>Muribaculaceae incertae sedis</taxon>
        <taxon>Candidatus Merdivivens</taxon>
    </lineage>
</organism>
<accession>A0A9D9N997</accession>
<dbReference type="InterPro" id="IPR036188">
    <property type="entry name" value="FAD/NAD-bd_sf"/>
</dbReference>
<sequence length="342" mass="37670">MNKNIVIIGGGPAGMEAASQLMLLGYSPIIIEKTSALGGHLARWDRLFPDRGSAKGLLDELFVKLNGANIFYDSDIVSINRLNDSYNIILSNGITVIAQAVLIATGFNLFDARKKEEYGYGIYNKVITNADLEAYFKNGSDERIDESGIKRIGFVHCVGSRDEKACNRQCSKVCCITALKQAIELKEKFPESVIYCFYMDLRLFGRKYEDIYLSAQKDFGIRFIRGRVSEASEDIDGNVVIKAEDTLTGKPLKVTLDLLVLMAGMSANPDANRLAGMLSLAIDSDGFLQSYDNVAYIHRSKKKGIFYAGTCTGPKTLPETLSEARSAALDIHNYLKNSDYGG</sequence>
<comment type="caution">
    <text evidence="7">The sequence shown here is derived from an EMBL/GenBank/DDBJ whole genome shotgun (WGS) entry which is preliminary data.</text>
</comment>
<dbReference type="SUPFAM" id="SSF51971">
    <property type="entry name" value="Nucleotide-binding domain"/>
    <property type="match status" value="1"/>
</dbReference>
<evidence type="ECO:0000313" key="7">
    <source>
        <dbReference type="EMBL" id="MBO8464987.1"/>
    </source>
</evidence>
<dbReference type="PANTHER" id="PTHR43498">
    <property type="entry name" value="FERREDOXIN:COB-COM HETERODISULFIDE REDUCTASE SUBUNIT A"/>
    <property type="match status" value="1"/>
</dbReference>
<proteinExistence type="predicted"/>
<dbReference type="Proteomes" id="UP000823597">
    <property type="component" value="Unassembled WGS sequence"/>
</dbReference>
<protein>
    <submittedName>
        <fullName evidence="7">CoB--CoM heterodisulfide reductase iron-sulfur subunit A family protein</fullName>
    </submittedName>
</protein>
<reference evidence="7" key="1">
    <citation type="submission" date="2020-10" db="EMBL/GenBank/DDBJ databases">
        <authorList>
            <person name="Gilroy R."/>
        </authorList>
    </citation>
    <scope>NUCLEOTIDE SEQUENCE</scope>
    <source>
        <strain evidence="7">10037</strain>
    </source>
</reference>
<evidence type="ECO:0000256" key="3">
    <source>
        <dbReference type="ARBA" id="ARBA00023002"/>
    </source>
</evidence>
<dbReference type="Gene3D" id="3.50.50.60">
    <property type="entry name" value="FAD/NAD(P)-binding domain"/>
    <property type="match status" value="1"/>
</dbReference>
<dbReference type="GO" id="GO:0046872">
    <property type="term" value="F:metal ion binding"/>
    <property type="evidence" value="ECO:0007669"/>
    <property type="project" value="UniProtKB-KW"/>
</dbReference>
<dbReference type="InterPro" id="IPR023753">
    <property type="entry name" value="FAD/NAD-binding_dom"/>
</dbReference>
<evidence type="ECO:0000256" key="4">
    <source>
        <dbReference type="ARBA" id="ARBA00023004"/>
    </source>
</evidence>
<keyword evidence="4" id="KW-0408">Iron</keyword>
<dbReference type="InterPro" id="IPR039650">
    <property type="entry name" value="HdrA-like"/>
</dbReference>
<dbReference type="PANTHER" id="PTHR43498:SF1">
    <property type="entry name" value="COB--COM HETERODISULFIDE REDUCTASE IRON-SULFUR SUBUNIT A"/>
    <property type="match status" value="1"/>
</dbReference>
<keyword evidence="3" id="KW-0560">Oxidoreductase</keyword>
<dbReference type="Pfam" id="PF07992">
    <property type="entry name" value="Pyr_redox_2"/>
    <property type="match status" value="1"/>
</dbReference>
<keyword evidence="5" id="KW-0411">Iron-sulfur</keyword>
<dbReference type="EMBL" id="JADIME010000034">
    <property type="protein sequence ID" value="MBO8464987.1"/>
    <property type="molecule type" value="Genomic_DNA"/>
</dbReference>
<dbReference type="AlphaFoldDB" id="A0A9D9N997"/>
<evidence type="ECO:0000256" key="2">
    <source>
        <dbReference type="ARBA" id="ARBA00022723"/>
    </source>
</evidence>
<keyword evidence="2" id="KW-0479">Metal-binding</keyword>
<evidence type="ECO:0000259" key="6">
    <source>
        <dbReference type="Pfam" id="PF07992"/>
    </source>
</evidence>
<name>A0A9D9N997_9BACT</name>
<dbReference type="GO" id="GO:0051539">
    <property type="term" value="F:4 iron, 4 sulfur cluster binding"/>
    <property type="evidence" value="ECO:0007669"/>
    <property type="project" value="UniProtKB-KW"/>
</dbReference>
<feature type="domain" description="FAD/NAD(P)-binding" evidence="6">
    <location>
        <begin position="4"/>
        <end position="111"/>
    </location>
</feature>
<reference evidence="7" key="2">
    <citation type="journal article" date="2021" name="PeerJ">
        <title>Extensive microbial diversity within the chicken gut microbiome revealed by metagenomics and culture.</title>
        <authorList>
            <person name="Gilroy R."/>
            <person name="Ravi A."/>
            <person name="Getino M."/>
            <person name="Pursley I."/>
            <person name="Horton D.L."/>
            <person name="Alikhan N.F."/>
            <person name="Baker D."/>
            <person name="Gharbi K."/>
            <person name="Hall N."/>
            <person name="Watson M."/>
            <person name="Adriaenssens E.M."/>
            <person name="Foster-Nyarko E."/>
            <person name="Jarju S."/>
            <person name="Secka A."/>
            <person name="Antonio M."/>
            <person name="Oren A."/>
            <person name="Chaudhuri R.R."/>
            <person name="La Ragione R."/>
            <person name="Hildebrand F."/>
            <person name="Pallen M.J."/>
        </authorList>
    </citation>
    <scope>NUCLEOTIDE SEQUENCE</scope>
    <source>
        <strain evidence="7">10037</strain>
    </source>
</reference>
<gene>
    <name evidence="7" type="ORF">IAB93_03205</name>
</gene>